<keyword evidence="1" id="KW-0805">Transcription regulation</keyword>
<evidence type="ECO:0000313" key="5">
    <source>
        <dbReference type="EMBL" id="NRT90708.1"/>
    </source>
</evidence>
<dbReference type="PANTHER" id="PTHR44688:SF16">
    <property type="entry name" value="DNA-BINDING TRANSCRIPTIONAL ACTIVATOR DEVR_DOSR"/>
    <property type="match status" value="1"/>
</dbReference>
<comment type="caution">
    <text evidence="5">The sequence shown here is derived from an EMBL/GenBank/DDBJ whole genome shotgun (WGS) entry which is preliminary data.</text>
</comment>
<dbReference type="Pfam" id="PF00196">
    <property type="entry name" value="GerE"/>
    <property type="match status" value="1"/>
</dbReference>
<evidence type="ECO:0000259" key="4">
    <source>
        <dbReference type="PROSITE" id="PS50043"/>
    </source>
</evidence>
<dbReference type="Proteomes" id="UP001193748">
    <property type="component" value="Unassembled WGS sequence"/>
</dbReference>
<dbReference type="GO" id="GO:0003677">
    <property type="term" value="F:DNA binding"/>
    <property type="evidence" value="ECO:0007669"/>
    <property type="project" value="UniProtKB-KW"/>
</dbReference>
<evidence type="ECO:0000256" key="2">
    <source>
        <dbReference type="ARBA" id="ARBA00023125"/>
    </source>
</evidence>
<sequence>MIVDGKDNKEIASSLFIAEGTVKNIITEIISKLSLRDRTQLAVYAVKNGLV</sequence>
<reference evidence="5" key="1">
    <citation type="submission" date="2020-05" db="EMBL/GenBank/DDBJ databases">
        <authorList>
            <person name="Brown S."/>
            <person name="Huntemann M."/>
            <person name="Clum A."/>
            <person name="Spunde A."/>
            <person name="Palaniappan K."/>
            <person name="Ritter S."/>
            <person name="Mikhailova N."/>
            <person name="Chen I.-M."/>
            <person name="Stamatis D."/>
            <person name="Reddy T."/>
            <person name="O'Malley R."/>
            <person name="Daum C."/>
            <person name="Shapiro N."/>
            <person name="Ivanova N."/>
            <person name="Kyrpides N."/>
            <person name="Woyke T."/>
        </authorList>
    </citation>
    <scope>NUCLEOTIDE SEQUENCE</scope>
    <source>
        <strain evidence="5">DJ080</strain>
    </source>
</reference>
<dbReference type="PRINTS" id="PR00038">
    <property type="entry name" value="HTHLUXR"/>
</dbReference>
<keyword evidence="3" id="KW-0804">Transcription</keyword>
<evidence type="ECO:0000256" key="3">
    <source>
        <dbReference type="ARBA" id="ARBA00023163"/>
    </source>
</evidence>
<dbReference type="AlphaFoldDB" id="A0AAX0B806"/>
<protein>
    <submittedName>
        <fullName evidence="5">DNA-binding NarL/FixJ family response regulator</fullName>
    </submittedName>
</protein>
<evidence type="ECO:0000313" key="6">
    <source>
        <dbReference type="Proteomes" id="UP001193748"/>
    </source>
</evidence>
<dbReference type="GO" id="GO:0006355">
    <property type="term" value="P:regulation of DNA-templated transcription"/>
    <property type="evidence" value="ECO:0007669"/>
    <property type="project" value="InterPro"/>
</dbReference>
<dbReference type="PROSITE" id="PS50043">
    <property type="entry name" value="HTH_LUXR_2"/>
    <property type="match status" value="1"/>
</dbReference>
<dbReference type="InterPro" id="IPR036388">
    <property type="entry name" value="WH-like_DNA-bd_sf"/>
</dbReference>
<gene>
    <name evidence="5" type="ORF">B0H41_004387</name>
</gene>
<dbReference type="PANTHER" id="PTHR44688">
    <property type="entry name" value="DNA-BINDING TRANSCRIPTIONAL ACTIVATOR DEVR_DOSR"/>
    <property type="match status" value="1"/>
</dbReference>
<name>A0AAX0B806_CLOBE</name>
<dbReference type="Gene3D" id="1.10.10.10">
    <property type="entry name" value="Winged helix-like DNA-binding domain superfamily/Winged helix DNA-binding domain"/>
    <property type="match status" value="1"/>
</dbReference>
<dbReference type="EMBL" id="JABSWW010000001">
    <property type="protein sequence ID" value="NRT90708.1"/>
    <property type="molecule type" value="Genomic_DNA"/>
</dbReference>
<feature type="domain" description="HTH luxR-type" evidence="4">
    <location>
        <begin position="1"/>
        <end position="49"/>
    </location>
</feature>
<keyword evidence="2 5" id="KW-0238">DNA-binding</keyword>
<evidence type="ECO:0000256" key="1">
    <source>
        <dbReference type="ARBA" id="ARBA00023015"/>
    </source>
</evidence>
<proteinExistence type="predicted"/>
<dbReference type="SUPFAM" id="SSF46894">
    <property type="entry name" value="C-terminal effector domain of the bipartite response regulators"/>
    <property type="match status" value="1"/>
</dbReference>
<accession>A0AAX0B806</accession>
<dbReference type="InterPro" id="IPR000792">
    <property type="entry name" value="Tscrpt_reg_LuxR_C"/>
</dbReference>
<reference evidence="5" key="2">
    <citation type="journal article" date="2022" name="Nat. Biotechnol.">
        <title>Carbon-negative production of acetone and isopropanol by gas fermentation at industrial pilot scale.</title>
        <authorList>
            <person name="Liew F.E."/>
            <person name="Nogle R."/>
            <person name="Abdalla T."/>
            <person name="Rasor B.J."/>
            <person name="Canter C."/>
            <person name="Jensen R.O."/>
            <person name="Wang L."/>
            <person name="Strutz J."/>
            <person name="Chirania P."/>
            <person name="De Tissera S."/>
            <person name="Mueller A.P."/>
            <person name="Ruan Z."/>
            <person name="Gao A."/>
            <person name="Tran L."/>
            <person name="Engle N.L."/>
            <person name="Bromley J.C."/>
            <person name="Daniell J."/>
            <person name="Conrado R."/>
            <person name="Tschaplinski T.J."/>
            <person name="Giannone R.J."/>
            <person name="Hettich R.L."/>
            <person name="Karim A.S."/>
            <person name="Simpson S.D."/>
            <person name="Brown S.D."/>
            <person name="Leang C."/>
            <person name="Jewett M.C."/>
            <person name="Kopke M."/>
        </authorList>
    </citation>
    <scope>NUCLEOTIDE SEQUENCE</scope>
    <source>
        <strain evidence="5">DJ080</strain>
    </source>
</reference>
<dbReference type="InterPro" id="IPR016032">
    <property type="entry name" value="Sig_transdc_resp-reg_C-effctor"/>
</dbReference>
<dbReference type="SMART" id="SM00421">
    <property type="entry name" value="HTH_LUXR"/>
    <property type="match status" value="1"/>
</dbReference>
<organism evidence="5 6">
    <name type="scientific">Clostridium beijerinckii</name>
    <name type="common">Clostridium MP</name>
    <dbReference type="NCBI Taxonomy" id="1520"/>
    <lineage>
        <taxon>Bacteria</taxon>
        <taxon>Bacillati</taxon>
        <taxon>Bacillota</taxon>
        <taxon>Clostridia</taxon>
        <taxon>Eubacteriales</taxon>
        <taxon>Clostridiaceae</taxon>
        <taxon>Clostridium</taxon>
    </lineage>
</organism>
<dbReference type="CDD" id="cd06170">
    <property type="entry name" value="LuxR_C_like"/>
    <property type="match status" value="1"/>
</dbReference>